<feature type="compositionally biased region" description="Acidic residues" evidence="1">
    <location>
        <begin position="386"/>
        <end position="395"/>
    </location>
</feature>
<reference evidence="3" key="1">
    <citation type="journal article" date="2018" name="Nat. Microbiol.">
        <title>Leveraging single-cell genomics to expand the fungal tree of life.</title>
        <authorList>
            <person name="Ahrendt S.R."/>
            <person name="Quandt C.A."/>
            <person name="Ciobanu D."/>
            <person name="Clum A."/>
            <person name="Salamov A."/>
            <person name="Andreopoulos B."/>
            <person name="Cheng J.F."/>
            <person name="Woyke T."/>
            <person name="Pelin A."/>
            <person name="Henrissat B."/>
            <person name="Reynolds N.K."/>
            <person name="Benny G.L."/>
            <person name="Smith M.E."/>
            <person name="James T.Y."/>
            <person name="Grigoriev I.V."/>
        </authorList>
    </citation>
    <scope>NUCLEOTIDE SEQUENCE [LARGE SCALE GENOMIC DNA]</scope>
</reference>
<dbReference type="AlphaFoldDB" id="A0A4P9XZY9"/>
<dbReference type="EMBL" id="KZ988529">
    <property type="protein sequence ID" value="RKP12007.1"/>
    <property type="molecule type" value="Genomic_DNA"/>
</dbReference>
<dbReference type="Proteomes" id="UP000267251">
    <property type="component" value="Unassembled WGS sequence"/>
</dbReference>
<dbReference type="OrthoDB" id="10603647at2759"/>
<feature type="region of interest" description="Disordered" evidence="1">
    <location>
        <begin position="70"/>
        <end position="110"/>
    </location>
</feature>
<evidence type="ECO:0000313" key="2">
    <source>
        <dbReference type="EMBL" id="RKP12007.1"/>
    </source>
</evidence>
<feature type="region of interest" description="Disordered" evidence="1">
    <location>
        <begin position="448"/>
        <end position="467"/>
    </location>
</feature>
<evidence type="ECO:0000256" key="1">
    <source>
        <dbReference type="SAM" id="MobiDB-lite"/>
    </source>
</evidence>
<gene>
    <name evidence="2" type="ORF">BJ684DRAFT_21424</name>
</gene>
<feature type="compositionally biased region" description="Acidic residues" evidence="1">
    <location>
        <begin position="78"/>
        <end position="96"/>
    </location>
</feature>
<name>A0A4P9XZY9_9FUNG</name>
<sequence>MSTFTARHFVGKPKRDSKGRFLPPQFQSVNPMTKLRSCTMCNEEHRPIWSALYPKLRDYDSTEYPGFYNGQLRLSEGIDPEDSSEDDQGTDEDYDDYRERRKRMPPRKKRNLLRQKPLLYPWASFNPAFKGLITPLALNDKPPLRVQRLKEYETREKARREAIKNHNKDGYYTGKPGGPPPLTPAYWALNPYRSPLDSGVEGMEYLPGDTIPVRPTRTEEEVEALVEAVGKREARKIRLSNRAILKTEKKEERRKRKKMSMWREAKEEEADGESVPMKKVKVQEGKDNRGHVNNDTDLVNADGEDPQEECSLGSVLVEVDDEEHPGECSLESVFVATSPVEQKEEDQDKHQRVVGEADKETDADAEDSESDEEENSDTESDKELDAADADSDLDFEEENAYYCMSRKERKKVLPPAIAKILSMPKRRVVVDDPEDIFMRDLDRMVNREKARQKKYNDAKRAEREKTQTPEQLMDENAMIRMQSQKKRAKAWAEAKRDKKRLREQEIRCVRETFRKRPSLIGRCSLPPQITLADVTGEIDMSLVDD</sequence>
<organism evidence="2 3">
    <name type="scientific">Piptocephalis cylindrospora</name>
    <dbReference type="NCBI Taxonomy" id="1907219"/>
    <lineage>
        <taxon>Eukaryota</taxon>
        <taxon>Fungi</taxon>
        <taxon>Fungi incertae sedis</taxon>
        <taxon>Zoopagomycota</taxon>
        <taxon>Zoopagomycotina</taxon>
        <taxon>Zoopagomycetes</taxon>
        <taxon>Zoopagales</taxon>
        <taxon>Piptocephalidaceae</taxon>
        <taxon>Piptocephalis</taxon>
    </lineage>
</organism>
<feature type="compositionally biased region" description="Basic and acidic residues" evidence="1">
    <location>
        <begin position="346"/>
        <end position="362"/>
    </location>
</feature>
<feature type="compositionally biased region" description="Basic and acidic residues" evidence="1">
    <location>
        <begin position="281"/>
        <end position="294"/>
    </location>
</feature>
<feature type="region of interest" description="Disordered" evidence="1">
    <location>
        <begin position="249"/>
        <end position="395"/>
    </location>
</feature>
<accession>A0A4P9XZY9</accession>
<evidence type="ECO:0000313" key="3">
    <source>
        <dbReference type="Proteomes" id="UP000267251"/>
    </source>
</evidence>
<feature type="compositionally biased region" description="Basic residues" evidence="1">
    <location>
        <begin position="100"/>
        <end position="110"/>
    </location>
</feature>
<feature type="region of interest" description="Disordered" evidence="1">
    <location>
        <begin position="1"/>
        <end position="23"/>
    </location>
</feature>
<proteinExistence type="predicted"/>
<protein>
    <submittedName>
        <fullName evidence="2">Uncharacterized protein</fullName>
    </submittedName>
</protein>
<feature type="compositionally biased region" description="Acidic residues" evidence="1">
    <location>
        <begin position="363"/>
        <end position="378"/>
    </location>
</feature>
<keyword evidence="3" id="KW-1185">Reference proteome</keyword>